<evidence type="ECO:0000313" key="3">
    <source>
        <dbReference type="EMBL" id="CAK0809643.1"/>
    </source>
</evidence>
<name>A0ABN9QTN9_9DINO</name>
<accession>A0ABN9QTN9</accession>
<gene>
    <name evidence="3" type="ORF">PCOR1329_LOCUS14852</name>
</gene>
<dbReference type="InterPro" id="IPR050789">
    <property type="entry name" value="Diverse_Enzym_Activities"/>
</dbReference>
<sequence>MVDAGERSTREWRRLLPGLKLPEEAPADMDLGPMRQYELHTRKARQSRHIPGCSSIAIHKDQVLQAGAFGWSDLEHGHPMGMDTIVRLYCLTKPMIATSLMMLVERGKCRLEDEVSKYLPEFKGIRDKPTERKMTLRRLLTHCSGLGYGAGLGMEPAGPDEAAYSQIPKDCDVGKIESLAELCKRLAALPLRFQPGEKYFYRQRPRRRTASFPRHKSQLGTLVRVDGDRPEQSAWVAGRHCPVLSGGGLMGMNRGGMVSTIVDQMRFYLMLLRGGQLSLQTKRLLTPGTIKEMWTSDWLTSPKTVGKICRDKGKQFGWHALGEIATVKRPGTYPEVFEMGEWGMAGAAETHVTVNLRKQLLCLWFTQATEGWPGFKGPEQNLWLAANKVIAQQAKAREAVAAAGRAPATRRRRASSVQARGAAAKRARAA</sequence>
<organism evidence="3 4">
    <name type="scientific">Prorocentrum cordatum</name>
    <dbReference type="NCBI Taxonomy" id="2364126"/>
    <lineage>
        <taxon>Eukaryota</taxon>
        <taxon>Sar</taxon>
        <taxon>Alveolata</taxon>
        <taxon>Dinophyceae</taxon>
        <taxon>Prorocentrales</taxon>
        <taxon>Prorocentraceae</taxon>
        <taxon>Prorocentrum</taxon>
    </lineage>
</organism>
<dbReference type="Pfam" id="PF00144">
    <property type="entry name" value="Beta-lactamase"/>
    <property type="match status" value="1"/>
</dbReference>
<dbReference type="PANTHER" id="PTHR43283:SF3">
    <property type="entry name" value="BETA-LACTAMASE FAMILY PROTEIN (AFU_ORTHOLOGUE AFUA_5G07500)"/>
    <property type="match status" value="1"/>
</dbReference>
<dbReference type="EMBL" id="CAUYUJ010004448">
    <property type="protein sequence ID" value="CAK0809643.1"/>
    <property type="molecule type" value="Genomic_DNA"/>
</dbReference>
<evidence type="ECO:0000313" key="4">
    <source>
        <dbReference type="Proteomes" id="UP001189429"/>
    </source>
</evidence>
<dbReference type="Proteomes" id="UP001189429">
    <property type="component" value="Unassembled WGS sequence"/>
</dbReference>
<feature type="domain" description="Beta-lactamase-related" evidence="2">
    <location>
        <begin position="42"/>
        <end position="202"/>
    </location>
</feature>
<dbReference type="Gene3D" id="3.40.710.10">
    <property type="entry name" value="DD-peptidase/beta-lactamase superfamily"/>
    <property type="match status" value="2"/>
</dbReference>
<evidence type="ECO:0000259" key="2">
    <source>
        <dbReference type="Pfam" id="PF00144"/>
    </source>
</evidence>
<dbReference type="InterPro" id="IPR012338">
    <property type="entry name" value="Beta-lactam/transpept-like"/>
</dbReference>
<dbReference type="SUPFAM" id="SSF56601">
    <property type="entry name" value="beta-lactamase/transpeptidase-like"/>
    <property type="match status" value="1"/>
</dbReference>
<reference evidence="3" key="1">
    <citation type="submission" date="2023-10" db="EMBL/GenBank/DDBJ databases">
        <authorList>
            <person name="Chen Y."/>
            <person name="Shah S."/>
            <person name="Dougan E. K."/>
            <person name="Thang M."/>
            <person name="Chan C."/>
        </authorList>
    </citation>
    <scope>NUCLEOTIDE SEQUENCE [LARGE SCALE GENOMIC DNA]</scope>
</reference>
<keyword evidence="4" id="KW-1185">Reference proteome</keyword>
<dbReference type="PANTHER" id="PTHR43283">
    <property type="entry name" value="BETA-LACTAMASE-RELATED"/>
    <property type="match status" value="1"/>
</dbReference>
<feature type="region of interest" description="Disordered" evidence="1">
    <location>
        <begin position="401"/>
        <end position="430"/>
    </location>
</feature>
<proteinExistence type="predicted"/>
<evidence type="ECO:0000256" key="1">
    <source>
        <dbReference type="SAM" id="MobiDB-lite"/>
    </source>
</evidence>
<protein>
    <recommendedName>
        <fullName evidence="2">Beta-lactamase-related domain-containing protein</fullName>
    </recommendedName>
</protein>
<comment type="caution">
    <text evidence="3">The sequence shown here is derived from an EMBL/GenBank/DDBJ whole genome shotgun (WGS) entry which is preliminary data.</text>
</comment>
<dbReference type="InterPro" id="IPR001466">
    <property type="entry name" value="Beta-lactam-related"/>
</dbReference>